<comment type="caution">
    <text evidence="2">The sequence shown here is derived from an EMBL/GenBank/DDBJ whole genome shotgun (WGS) entry which is preliminary data.</text>
</comment>
<keyword evidence="1" id="KW-1133">Transmembrane helix</keyword>
<dbReference type="RefSeq" id="WP_209460916.1">
    <property type="nucleotide sequence ID" value="NZ_JAGGKC010000039.1"/>
</dbReference>
<evidence type="ECO:0000313" key="3">
    <source>
        <dbReference type="Proteomes" id="UP001519271"/>
    </source>
</evidence>
<feature type="transmembrane region" description="Helical" evidence="1">
    <location>
        <begin position="12"/>
        <end position="35"/>
    </location>
</feature>
<gene>
    <name evidence="2" type="ORF">J2Z34_003270</name>
</gene>
<keyword evidence="3" id="KW-1185">Reference proteome</keyword>
<evidence type="ECO:0000313" key="2">
    <source>
        <dbReference type="EMBL" id="MBP1920755.1"/>
    </source>
</evidence>
<evidence type="ECO:0000256" key="1">
    <source>
        <dbReference type="SAM" id="Phobius"/>
    </source>
</evidence>
<name>A0ABS4G862_9CLOT</name>
<keyword evidence="1" id="KW-0472">Membrane</keyword>
<accession>A0ABS4G862</accession>
<proteinExistence type="predicted"/>
<protein>
    <recommendedName>
        <fullName evidence="4">FUSC family protein</fullName>
    </recommendedName>
</protein>
<organism evidence="2 3">
    <name type="scientific">Youngiibacter multivorans</name>
    <dbReference type="NCBI Taxonomy" id="937251"/>
    <lineage>
        <taxon>Bacteria</taxon>
        <taxon>Bacillati</taxon>
        <taxon>Bacillota</taxon>
        <taxon>Clostridia</taxon>
        <taxon>Eubacteriales</taxon>
        <taxon>Clostridiaceae</taxon>
        <taxon>Youngiibacter</taxon>
    </lineage>
</organism>
<feature type="transmembrane region" description="Helical" evidence="1">
    <location>
        <begin position="148"/>
        <end position="170"/>
    </location>
</feature>
<keyword evidence="1" id="KW-0812">Transmembrane</keyword>
<dbReference type="EMBL" id="JAGGKC010000039">
    <property type="protein sequence ID" value="MBP1920755.1"/>
    <property type="molecule type" value="Genomic_DNA"/>
</dbReference>
<sequence>MNLKKVLGLKREAVLLDSWLYIAKSMAAVAAGYMIGRALPLTWLDMISVLVGVMYNLEPVNLHGIKGGLSQLLASALGAAATGLAVQLFGLNVVTISISMGLVLYVSLKINWRMVSPVAIFTSVYMTQYMQNDPQGVPSILYTFRLRIAALGLGILIAIIFNWLFSVLYYRRLPEKRLELVKANTVEGLDHAREILSGEKSFSRDEFTRLYSGIFTNIEMVSGNMAAMLGEGRRSEDIRIYMDMLWKLKEVNHLTYDTGYAVAGGQKVTPPDREMAAKVLREASCLLGSIDFVGETHIVLRESCRDELSKFASGEEKAINGRIDENIRRIAKNLLEAFAMNESKQ</sequence>
<reference evidence="2 3" key="1">
    <citation type="submission" date="2021-03" db="EMBL/GenBank/DDBJ databases">
        <title>Genomic Encyclopedia of Type Strains, Phase IV (KMG-IV): sequencing the most valuable type-strain genomes for metagenomic binning, comparative biology and taxonomic classification.</title>
        <authorList>
            <person name="Goeker M."/>
        </authorList>
    </citation>
    <scope>NUCLEOTIDE SEQUENCE [LARGE SCALE GENOMIC DNA]</scope>
    <source>
        <strain evidence="2 3">DSM 6139</strain>
    </source>
</reference>
<evidence type="ECO:0008006" key="4">
    <source>
        <dbReference type="Google" id="ProtNLM"/>
    </source>
</evidence>
<dbReference type="Proteomes" id="UP001519271">
    <property type="component" value="Unassembled WGS sequence"/>
</dbReference>